<keyword evidence="1" id="KW-0472">Membrane</keyword>
<protein>
    <recommendedName>
        <fullName evidence="4">Pseudopilin GspJ</fullName>
    </recommendedName>
</protein>
<evidence type="ECO:0000313" key="3">
    <source>
        <dbReference type="Proteomes" id="UP000319557"/>
    </source>
</evidence>
<gene>
    <name evidence="2" type="ORF">EC9_40880</name>
</gene>
<dbReference type="EMBL" id="CP036261">
    <property type="protein sequence ID" value="QDS89887.1"/>
    <property type="molecule type" value="Genomic_DNA"/>
</dbReference>
<proteinExistence type="predicted"/>
<dbReference type="Proteomes" id="UP000319557">
    <property type="component" value="Chromosome"/>
</dbReference>
<dbReference type="InterPro" id="IPR045584">
    <property type="entry name" value="Pilin-like"/>
</dbReference>
<dbReference type="AlphaFoldDB" id="A0A517M4T8"/>
<keyword evidence="1" id="KW-1133">Transmembrane helix</keyword>
<evidence type="ECO:0000313" key="2">
    <source>
        <dbReference type="EMBL" id="QDS89887.1"/>
    </source>
</evidence>
<evidence type="ECO:0008006" key="4">
    <source>
        <dbReference type="Google" id="ProtNLM"/>
    </source>
</evidence>
<name>A0A517M4T8_9BACT</name>
<sequence length="342" mass="36433">MIRGNFHHRSTTTACRRQATRRGFTLFEVVVALGLSVVLMGMIGFAMQFYAAQLNVRDSEARRTQLARAILRMIAEDLQACIYPQEFDAGALAEVLASSATGAAAGGSSGSSSSSESDAVTVEEGEEMEATAISDSLASTVRPGLIGNQYQIQFDVSRLPRMEEYLPMLTNPTDVGIQDMPSDVKTVAYFVQQANLSGVGDSIGQLSSGGATNLESSSGLVRRALSRELTTYASESGDVMRLNQTGDVLAPEVLQIEFAYFDGTQWIYEWNSDESQGLPIAVQIRLTLGKPPGSAEDPMNAGLATAGDATTGDVYDLMVRLPMAQLVSEEEATATDLSAAGL</sequence>
<keyword evidence="1" id="KW-0812">Transmembrane</keyword>
<organism evidence="2 3">
    <name type="scientific">Rosistilla ulvae</name>
    <dbReference type="NCBI Taxonomy" id="1930277"/>
    <lineage>
        <taxon>Bacteria</taxon>
        <taxon>Pseudomonadati</taxon>
        <taxon>Planctomycetota</taxon>
        <taxon>Planctomycetia</taxon>
        <taxon>Pirellulales</taxon>
        <taxon>Pirellulaceae</taxon>
        <taxon>Rosistilla</taxon>
    </lineage>
</organism>
<evidence type="ECO:0000256" key="1">
    <source>
        <dbReference type="SAM" id="Phobius"/>
    </source>
</evidence>
<keyword evidence="3" id="KW-1185">Reference proteome</keyword>
<dbReference type="SUPFAM" id="SSF54523">
    <property type="entry name" value="Pili subunits"/>
    <property type="match status" value="1"/>
</dbReference>
<dbReference type="KEGG" id="ruv:EC9_40880"/>
<feature type="transmembrane region" description="Helical" evidence="1">
    <location>
        <begin position="26"/>
        <end position="50"/>
    </location>
</feature>
<reference evidence="2 3" key="1">
    <citation type="submission" date="2019-02" db="EMBL/GenBank/DDBJ databases">
        <title>Deep-cultivation of Planctomycetes and their phenomic and genomic characterization uncovers novel biology.</title>
        <authorList>
            <person name="Wiegand S."/>
            <person name="Jogler M."/>
            <person name="Boedeker C."/>
            <person name="Pinto D."/>
            <person name="Vollmers J."/>
            <person name="Rivas-Marin E."/>
            <person name="Kohn T."/>
            <person name="Peeters S.H."/>
            <person name="Heuer A."/>
            <person name="Rast P."/>
            <person name="Oberbeckmann S."/>
            <person name="Bunk B."/>
            <person name="Jeske O."/>
            <person name="Meyerdierks A."/>
            <person name="Storesund J.E."/>
            <person name="Kallscheuer N."/>
            <person name="Luecker S."/>
            <person name="Lage O.M."/>
            <person name="Pohl T."/>
            <person name="Merkel B.J."/>
            <person name="Hornburger P."/>
            <person name="Mueller R.-W."/>
            <person name="Bruemmer F."/>
            <person name="Labrenz M."/>
            <person name="Spormann A.M."/>
            <person name="Op den Camp H."/>
            <person name="Overmann J."/>
            <person name="Amann R."/>
            <person name="Jetten M.S.M."/>
            <person name="Mascher T."/>
            <person name="Medema M.H."/>
            <person name="Devos D.P."/>
            <person name="Kaster A.-K."/>
            <person name="Ovreas L."/>
            <person name="Rohde M."/>
            <person name="Galperin M.Y."/>
            <person name="Jogler C."/>
        </authorList>
    </citation>
    <scope>NUCLEOTIDE SEQUENCE [LARGE SCALE GENOMIC DNA]</scope>
    <source>
        <strain evidence="2 3">EC9</strain>
    </source>
</reference>
<accession>A0A517M4T8</accession>
<dbReference type="OrthoDB" id="9812770at2"/>
<dbReference type="RefSeq" id="WP_145347822.1">
    <property type="nucleotide sequence ID" value="NZ_CP036261.1"/>
</dbReference>